<gene>
    <name evidence="1" type="ORF">R1flu_003140</name>
</gene>
<reference evidence="1 2" key="1">
    <citation type="submission" date="2024-09" db="EMBL/GenBank/DDBJ databases">
        <title>Chromosome-scale assembly of Riccia fluitans.</title>
        <authorList>
            <person name="Paukszto L."/>
            <person name="Sawicki J."/>
            <person name="Karawczyk K."/>
            <person name="Piernik-Szablinska J."/>
            <person name="Szczecinska M."/>
            <person name="Mazdziarz M."/>
        </authorList>
    </citation>
    <scope>NUCLEOTIDE SEQUENCE [LARGE SCALE GENOMIC DNA]</scope>
    <source>
        <strain evidence="1">Rf_01</strain>
        <tissue evidence="1">Aerial parts of the thallus</tissue>
    </source>
</reference>
<evidence type="ECO:0000313" key="2">
    <source>
        <dbReference type="Proteomes" id="UP001605036"/>
    </source>
</evidence>
<comment type="caution">
    <text evidence="1">The sequence shown here is derived from an EMBL/GenBank/DDBJ whole genome shotgun (WGS) entry which is preliminary data.</text>
</comment>
<name>A0ABD1Y860_9MARC</name>
<sequence length="104" mass="11761">MEPLPGGTPFPVDFSSFVPNMGKFGIDDIRRIMNEAGETGCPYYDYEPQVVCGGGTWFMERLESGYSDIFALRAYRPTVSKLPKLYEYWVIRLGIFAATFKALV</sequence>
<keyword evidence="2" id="KW-1185">Reference proteome</keyword>
<dbReference type="Proteomes" id="UP001605036">
    <property type="component" value="Unassembled WGS sequence"/>
</dbReference>
<accession>A0ABD1Y860</accession>
<dbReference type="AlphaFoldDB" id="A0ABD1Y860"/>
<evidence type="ECO:0000313" key="1">
    <source>
        <dbReference type="EMBL" id="KAL2622935.1"/>
    </source>
</evidence>
<dbReference type="EMBL" id="JBHFFA010000006">
    <property type="protein sequence ID" value="KAL2622935.1"/>
    <property type="molecule type" value="Genomic_DNA"/>
</dbReference>
<organism evidence="1 2">
    <name type="scientific">Riccia fluitans</name>
    <dbReference type="NCBI Taxonomy" id="41844"/>
    <lineage>
        <taxon>Eukaryota</taxon>
        <taxon>Viridiplantae</taxon>
        <taxon>Streptophyta</taxon>
        <taxon>Embryophyta</taxon>
        <taxon>Marchantiophyta</taxon>
        <taxon>Marchantiopsida</taxon>
        <taxon>Marchantiidae</taxon>
        <taxon>Marchantiales</taxon>
        <taxon>Ricciaceae</taxon>
        <taxon>Riccia</taxon>
    </lineage>
</organism>
<protein>
    <submittedName>
        <fullName evidence="1">Uncharacterized protein</fullName>
    </submittedName>
</protein>
<proteinExistence type="predicted"/>